<dbReference type="Gene3D" id="3.40.50.1820">
    <property type="entry name" value="alpha/beta hydrolase"/>
    <property type="match status" value="1"/>
</dbReference>
<dbReference type="SUPFAM" id="SSF53474">
    <property type="entry name" value="alpha/beta-Hydrolases"/>
    <property type="match status" value="1"/>
</dbReference>
<dbReference type="RefSeq" id="WP_385939617.1">
    <property type="nucleotide sequence ID" value="NZ_JBHSOZ010000003.1"/>
</dbReference>
<dbReference type="InterPro" id="IPR050583">
    <property type="entry name" value="Mycobacterial_A85_antigen"/>
</dbReference>
<evidence type="ECO:0000313" key="2">
    <source>
        <dbReference type="Proteomes" id="UP001596142"/>
    </source>
</evidence>
<keyword evidence="2" id="KW-1185">Reference proteome</keyword>
<name>A0ABW0YMU3_9BACI</name>
<dbReference type="EMBL" id="JBHSOZ010000003">
    <property type="protein sequence ID" value="MFC5712463.1"/>
    <property type="molecule type" value="Genomic_DNA"/>
</dbReference>
<dbReference type="InterPro" id="IPR000801">
    <property type="entry name" value="Esterase-like"/>
</dbReference>
<accession>A0ABW0YMU3</accession>
<proteinExistence type="predicted"/>
<gene>
    <name evidence="1" type="ORF">ACFPU1_06695</name>
</gene>
<keyword evidence="1" id="KW-0378">Hydrolase</keyword>
<dbReference type="PANTHER" id="PTHR48098:SF3">
    <property type="entry name" value="IRON(III) ENTEROBACTIN ESTERASE"/>
    <property type="match status" value="1"/>
</dbReference>
<sequence length="242" mass="28308">MITMKGQMKALTFTSEILETTFDLHVYLPPNYNPLYTYHLVIAQDGRDYFQLGKIGRKVETVMEEGARETIVIGVPYPSVKMRRVWYHPDSEDHKKYIQFLVKELLPFLDDQYQTWSLPHGRTLMGDSLAATVSLMAALEYPNTFSRVMMHSPFVNETVLNAVRENPSWNRFEIYHTIGSEETNVKTTDGSRMDFLTPNRELNKLLAGGKARYYYHEFNGGHFWKDWEKDLPEALRFMFTLD</sequence>
<reference evidence="2" key="1">
    <citation type="journal article" date="2019" name="Int. J. Syst. Evol. Microbiol.">
        <title>The Global Catalogue of Microorganisms (GCM) 10K type strain sequencing project: providing services to taxonomists for standard genome sequencing and annotation.</title>
        <authorList>
            <consortium name="The Broad Institute Genomics Platform"/>
            <consortium name="The Broad Institute Genome Sequencing Center for Infectious Disease"/>
            <person name="Wu L."/>
            <person name="Ma J."/>
        </authorList>
    </citation>
    <scope>NUCLEOTIDE SEQUENCE [LARGE SCALE GENOMIC DNA]</scope>
    <source>
        <strain evidence="2">CECT 7184</strain>
    </source>
</reference>
<comment type="caution">
    <text evidence="1">The sequence shown here is derived from an EMBL/GenBank/DDBJ whole genome shotgun (WGS) entry which is preliminary data.</text>
</comment>
<dbReference type="Pfam" id="PF00756">
    <property type="entry name" value="Esterase"/>
    <property type="match status" value="1"/>
</dbReference>
<dbReference type="PANTHER" id="PTHR48098">
    <property type="entry name" value="ENTEROCHELIN ESTERASE-RELATED"/>
    <property type="match status" value="1"/>
</dbReference>
<protein>
    <submittedName>
        <fullName evidence="1">Alpha/beta hydrolase</fullName>
    </submittedName>
</protein>
<dbReference type="GO" id="GO:0016787">
    <property type="term" value="F:hydrolase activity"/>
    <property type="evidence" value="ECO:0007669"/>
    <property type="project" value="UniProtKB-KW"/>
</dbReference>
<evidence type="ECO:0000313" key="1">
    <source>
        <dbReference type="EMBL" id="MFC5712463.1"/>
    </source>
</evidence>
<dbReference type="InterPro" id="IPR029058">
    <property type="entry name" value="AB_hydrolase_fold"/>
</dbReference>
<dbReference type="Proteomes" id="UP001596142">
    <property type="component" value="Unassembled WGS sequence"/>
</dbReference>
<organism evidence="1 2">
    <name type="scientific">Thalassorhabdus alkalitolerans</name>
    <dbReference type="NCBI Taxonomy" id="2282697"/>
    <lineage>
        <taxon>Bacteria</taxon>
        <taxon>Bacillati</taxon>
        <taxon>Bacillota</taxon>
        <taxon>Bacilli</taxon>
        <taxon>Bacillales</taxon>
        <taxon>Bacillaceae</taxon>
        <taxon>Thalassorhabdus</taxon>
    </lineage>
</organism>